<name>A0ACB8W578_9TELE</name>
<gene>
    <name evidence="1" type="ORF">L3Q82_001670</name>
</gene>
<protein>
    <submittedName>
        <fullName evidence="1">Uncharacterized protein</fullName>
    </submittedName>
</protein>
<accession>A0ACB8W578</accession>
<sequence length="219" mass="24909">MTKPTPINVRLAKLMDWESFHSVTRSYSQRQKEAVYKWLRYEEITALVIKYGHFRQQLGEQAVDWVGTELNSTLVLAQKEVKKIAPSHSHILHPGSTIIPFCPLHTERPITQASHHSGDPIEAHLSQGSSLPNSLRSPLKEQSWLPSSSPSNTADSTHNSDNCSLQKFSDDSAVARLVTDGDDREDREVTRCFVEWCQLNRLHINAGKTQELLFHFNRI</sequence>
<evidence type="ECO:0000313" key="1">
    <source>
        <dbReference type="EMBL" id="KAI3362894.1"/>
    </source>
</evidence>
<organism evidence="1 2">
    <name type="scientific">Scortum barcoo</name>
    <name type="common">barcoo grunter</name>
    <dbReference type="NCBI Taxonomy" id="214431"/>
    <lineage>
        <taxon>Eukaryota</taxon>
        <taxon>Metazoa</taxon>
        <taxon>Chordata</taxon>
        <taxon>Craniata</taxon>
        <taxon>Vertebrata</taxon>
        <taxon>Euteleostomi</taxon>
        <taxon>Actinopterygii</taxon>
        <taxon>Neopterygii</taxon>
        <taxon>Teleostei</taxon>
        <taxon>Neoteleostei</taxon>
        <taxon>Acanthomorphata</taxon>
        <taxon>Eupercaria</taxon>
        <taxon>Centrarchiformes</taxon>
        <taxon>Terapontoidei</taxon>
        <taxon>Terapontidae</taxon>
        <taxon>Scortum</taxon>
    </lineage>
</organism>
<evidence type="ECO:0000313" key="2">
    <source>
        <dbReference type="Proteomes" id="UP000831701"/>
    </source>
</evidence>
<reference evidence="1" key="1">
    <citation type="submission" date="2022-04" db="EMBL/GenBank/DDBJ databases">
        <title>Jade perch genome.</title>
        <authorList>
            <person name="Chao B."/>
        </authorList>
    </citation>
    <scope>NUCLEOTIDE SEQUENCE</scope>
    <source>
        <strain evidence="1">CB-2022</strain>
    </source>
</reference>
<dbReference type="EMBL" id="CM041544">
    <property type="protein sequence ID" value="KAI3362894.1"/>
    <property type="molecule type" value="Genomic_DNA"/>
</dbReference>
<dbReference type="Proteomes" id="UP000831701">
    <property type="component" value="Chromosome 14"/>
</dbReference>
<comment type="caution">
    <text evidence="1">The sequence shown here is derived from an EMBL/GenBank/DDBJ whole genome shotgun (WGS) entry which is preliminary data.</text>
</comment>
<proteinExistence type="predicted"/>
<keyword evidence="2" id="KW-1185">Reference proteome</keyword>